<proteinExistence type="predicted"/>
<dbReference type="Proteomes" id="UP001056035">
    <property type="component" value="Chromosome"/>
</dbReference>
<name>A0ABY5DX10_9ACTN</name>
<sequence length="208" mass="21949">MHPSVLKLVHPSAHAALEAIVRHDAAAILACLDAAAPLVDGPVHAAAVDHDRGEDALAPASVRFGLAADRDAALAAESPFGAFARTWDASAFAGPRLVPDPDPRADFEFVEERERVLEQLGEGTTLTRHVLNAAALEVNRALADGAVTALPRTEDFVVFVPDEEPGARLIANLRLATPEPVAARLRAHGLLPDRVTELEGFYTAGGRA</sequence>
<evidence type="ECO:0000313" key="2">
    <source>
        <dbReference type="Proteomes" id="UP001056035"/>
    </source>
</evidence>
<accession>A0ABY5DX10</accession>
<keyword evidence="2" id="KW-1185">Reference proteome</keyword>
<gene>
    <name evidence="1" type="ORF">NBH00_03165</name>
</gene>
<dbReference type="RefSeq" id="WP_254571904.1">
    <property type="nucleotide sequence ID" value="NZ_CP098502.1"/>
</dbReference>
<reference evidence="1 2" key="1">
    <citation type="submission" date="2022-06" db="EMBL/GenBank/DDBJ databases">
        <title>Paraconexibacter antarcticus.</title>
        <authorList>
            <person name="Kim C.S."/>
        </authorList>
    </citation>
    <scope>NUCLEOTIDE SEQUENCE [LARGE SCALE GENOMIC DNA]</scope>
    <source>
        <strain evidence="1 2">02-257</strain>
    </source>
</reference>
<dbReference type="EMBL" id="CP098502">
    <property type="protein sequence ID" value="UTI65217.1"/>
    <property type="molecule type" value="Genomic_DNA"/>
</dbReference>
<protein>
    <submittedName>
        <fullName evidence="1">Uncharacterized protein</fullName>
    </submittedName>
</protein>
<evidence type="ECO:0000313" key="1">
    <source>
        <dbReference type="EMBL" id="UTI65217.1"/>
    </source>
</evidence>
<organism evidence="1 2">
    <name type="scientific">Paraconexibacter antarcticus</name>
    <dbReference type="NCBI Taxonomy" id="2949664"/>
    <lineage>
        <taxon>Bacteria</taxon>
        <taxon>Bacillati</taxon>
        <taxon>Actinomycetota</taxon>
        <taxon>Thermoleophilia</taxon>
        <taxon>Solirubrobacterales</taxon>
        <taxon>Paraconexibacteraceae</taxon>
        <taxon>Paraconexibacter</taxon>
    </lineage>
</organism>